<dbReference type="GO" id="GO:0005524">
    <property type="term" value="F:ATP binding"/>
    <property type="evidence" value="ECO:0007669"/>
    <property type="project" value="UniProtKB-KW"/>
</dbReference>
<dbReference type="OrthoDB" id="9804819at2"/>
<dbReference type="EMBL" id="MKIR01000020">
    <property type="protein sequence ID" value="OFI49251.1"/>
    <property type="molecule type" value="Genomic_DNA"/>
</dbReference>
<evidence type="ECO:0000259" key="4">
    <source>
        <dbReference type="PROSITE" id="PS50893"/>
    </source>
</evidence>
<protein>
    <submittedName>
        <fullName evidence="5">ABC transporter ATP-binding protein</fullName>
    </submittedName>
</protein>
<keyword evidence="1" id="KW-0813">Transport</keyword>
<dbReference type="InterPro" id="IPR051782">
    <property type="entry name" value="ABC_Transporter_VariousFunc"/>
</dbReference>
<accession>A0A1E8GLW5</accession>
<keyword evidence="3 5" id="KW-0067">ATP-binding</keyword>
<dbReference type="PANTHER" id="PTHR42939:SF3">
    <property type="entry name" value="ABC TRANSPORTER ATP-BINDING COMPONENT"/>
    <property type="match status" value="1"/>
</dbReference>
<dbReference type="Pfam" id="PF00005">
    <property type="entry name" value="ABC_tran"/>
    <property type="match status" value="1"/>
</dbReference>
<dbReference type="GO" id="GO:0016887">
    <property type="term" value="F:ATP hydrolysis activity"/>
    <property type="evidence" value="ECO:0007669"/>
    <property type="project" value="InterPro"/>
</dbReference>
<keyword evidence="2" id="KW-0547">Nucleotide-binding</keyword>
<dbReference type="SMART" id="SM00382">
    <property type="entry name" value="AAA"/>
    <property type="match status" value="1"/>
</dbReference>
<dbReference type="InterPro" id="IPR003439">
    <property type="entry name" value="ABC_transporter-like_ATP-bd"/>
</dbReference>
<evidence type="ECO:0000313" key="6">
    <source>
        <dbReference type="Proteomes" id="UP000178622"/>
    </source>
</evidence>
<organism evidence="5 6">
    <name type="scientific">Floricoccus tropicus</name>
    <dbReference type="NCBI Taxonomy" id="1859473"/>
    <lineage>
        <taxon>Bacteria</taxon>
        <taxon>Bacillati</taxon>
        <taxon>Bacillota</taxon>
        <taxon>Bacilli</taxon>
        <taxon>Lactobacillales</taxon>
        <taxon>Streptococcaceae</taxon>
        <taxon>Floricoccus</taxon>
    </lineage>
</organism>
<comment type="caution">
    <text evidence="5">The sequence shown here is derived from an EMBL/GenBank/DDBJ whole genome shotgun (WGS) entry which is preliminary data.</text>
</comment>
<reference evidence="6" key="1">
    <citation type="submission" date="2016-09" db="EMBL/GenBank/DDBJ databases">
        <title>Draft genome sequence of a novel species of the family Streptococcaceae isolated from flowers.</title>
        <authorList>
            <person name="Chuah L.-O."/>
            <person name="Yap K.-P."/>
            <person name="Thong K.L."/>
            <person name="Liong M.T."/>
            <person name="Ahmad R."/>
            <person name="Rusul G."/>
        </authorList>
    </citation>
    <scope>NUCLEOTIDE SEQUENCE [LARGE SCALE GENOMIC DNA]</scope>
    <source>
        <strain evidence="6">DF1</strain>
    </source>
</reference>
<evidence type="ECO:0000256" key="2">
    <source>
        <dbReference type="ARBA" id="ARBA00022741"/>
    </source>
</evidence>
<dbReference type="CDD" id="cd03230">
    <property type="entry name" value="ABC_DR_subfamily_A"/>
    <property type="match status" value="1"/>
</dbReference>
<evidence type="ECO:0000256" key="3">
    <source>
        <dbReference type="ARBA" id="ARBA00022840"/>
    </source>
</evidence>
<dbReference type="PROSITE" id="PS00211">
    <property type="entry name" value="ABC_TRANSPORTER_1"/>
    <property type="match status" value="1"/>
</dbReference>
<dbReference type="PROSITE" id="PS50893">
    <property type="entry name" value="ABC_TRANSPORTER_2"/>
    <property type="match status" value="1"/>
</dbReference>
<sequence length="285" mass="32070">MTNNNYENALQVLNLSKKFNEFQLDDVSFILPAGYIMGLVGKNGAGKTTTINLILDLIKKDSGVINIFDENTEGKSEFKDEIATVFDDTFFSSDWTAIDIEKAIGPFYSKWDSNTFHNYLKQFSLSSKKKVKELSKGMKMKMMLAVALSHNAKLLILDEPTSGLDPVARDELMDILLDYMESGEASVLFSTHITDDLEKIADYITLMKDGKVFYTGPKDDLVESYFVVQGKISEIYPEFENLVIGLRKTSTGFSCLMNIKDIATLKTNMVTEKATIDDILIYINK</sequence>
<dbReference type="InterPro" id="IPR003593">
    <property type="entry name" value="AAA+_ATPase"/>
</dbReference>
<evidence type="ECO:0000256" key="1">
    <source>
        <dbReference type="ARBA" id="ARBA00022448"/>
    </source>
</evidence>
<dbReference type="InterPro" id="IPR017871">
    <property type="entry name" value="ABC_transporter-like_CS"/>
</dbReference>
<dbReference type="InterPro" id="IPR027417">
    <property type="entry name" value="P-loop_NTPase"/>
</dbReference>
<dbReference type="SUPFAM" id="SSF52540">
    <property type="entry name" value="P-loop containing nucleoside triphosphate hydrolases"/>
    <property type="match status" value="1"/>
</dbReference>
<evidence type="ECO:0000313" key="5">
    <source>
        <dbReference type="EMBL" id="OFI49251.1"/>
    </source>
</evidence>
<dbReference type="RefSeq" id="WP_070792321.1">
    <property type="nucleotide sequence ID" value="NZ_MKIR01000020.1"/>
</dbReference>
<proteinExistence type="predicted"/>
<dbReference type="AlphaFoldDB" id="A0A1E8GLW5"/>
<dbReference type="STRING" id="1859473.BG261_04050"/>
<dbReference type="Proteomes" id="UP000178622">
    <property type="component" value="Unassembled WGS sequence"/>
</dbReference>
<dbReference type="Gene3D" id="3.40.50.300">
    <property type="entry name" value="P-loop containing nucleotide triphosphate hydrolases"/>
    <property type="match status" value="1"/>
</dbReference>
<feature type="domain" description="ABC transporter" evidence="4">
    <location>
        <begin position="10"/>
        <end position="234"/>
    </location>
</feature>
<name>A0A1E8GLW5_9LACT</name>
<keyword evidence="6" id="KW-1185">Reference proteome</keyword>
<dbReference type="PANTHER" id="PTHR42939">
    <property type="entry name" value="ABC TRANSPORTER ATP-BINDING PROTEIN ALBC-RELATED"/>
    <property type="match status" value="1"/>
</dbReference>
<gene>
    <name evidence="5" type="ORF">BG261_04050</name>
</gene>